<protein>
    <recommendedName>
        <fullName evidence="9">Major facilitator superfamily (MFS) profile domain-containing protein</fullName>
    </recommendedName>
</protein>
<dbReference type="EMBL" id="OU898276">
    <property type="protein sequence ID" value="CAG9827336.1"/>
    <property type="molecule type" value="Genomic_DNA"/>
</dbReference>
<dbReference type="FunFam" id="1.20.1250.20:FF:000218">
    <property type="entry name" value="facilitated trehalose transporter Tret1"/>
    <property type="match status" value="1"/>
</dbReference>
<sequence>MVKNCNDLSPDEKNKLVNLFFITSGCMLVWTSPVLPKLQSNDTSINPLEKPMSLLQISIMTSINPLGSALGTILTGKIPDLIGRKRTIQYLCLILFTAFFGLFFANEVYLFYICLTIISTVVSAGCIVVPIYTAEIAEDHNRGTLGYFLSTASVLGQLYAFTIGSVTNVNLFSLLCGAPIILLYIFSYFIPESPVYLLLKGNKDKAIKELKKLGKFTDIDSLELIASEKHKILKQSNDRSVVAKNTSIKKKSVKRAIILSIAVISIQNLAGMHIVLAFLGTLLNDVTTSLSGNTLAIIVIVFKLISNLLGLNIIDNIGRRFLLLLAIIICGISMFLLGIFFYFKENHYILSQPIKLLPVLFFIIFVIMYTLGLTSLPFILRTELLPNEIRSLGCSIAQLVGNLLMFATAFVYPMVAEYLGVHYCMFTLSFFCFSGFIGLYLYLPETKGKSFLEIENILSR</sequence>
<feature type="transmembrane region" description="Helical" evidence="8">
    <location>
        <begin position="355"/>
        <end position="380"/>
    </location>
</feature>
<evidence type="ECO:0000256" key="2">
    <source>
        <dbReference type="ARBA" id="ARBA00022448"/>
    </source>
</evidence>
<dbReference type="OrthoDB" id="6696619at2759"/>
<evidence type="ECO:0000256" key="3">
    <source>
        <dbReference type="ARBA" id="ARBA00022475"/>
    </source>
</evidence>
<dbReference type="InterPro" id="IPR050549">
    <property type="entry name" value="MFS_Trehalose_Transporter"/>
</dbReference>
<evidence type="ECO:0000256" key="1">
    <source>
        <dbReference type="ARBA" id="ARBA00004651"/>
    </source>
</evidence>
<evidence type="ECO:0000313" key="10">
    <source>
        <dbReference type="EMBL" id="CAG9827336.1"/>
    </source>
</evidence>
<dbReference type="PROSITE" id="PS50850">
    <property type="entry name" value="MFS"/>
    <property type="match status" value="1"/>
</dbReference>
<dbReference type="InterPro" id="IPR020846">
    <property type="entry name" value="MFS_dom"/>
</dbReference>
<dbReference type="PROSITE" id="PS51257">
    <property type="entry name" value="PROKAR_LIPOPROTEIN"/>
    <property type="match status" value="1"/>
</dbReference>
<keyword evidence="7 8" id="KW-0472">Membrane</keyword>
<feature type="transmembrane region" description="Helical" evidence="8">
    <location>
        <begin position="87"/>
        <end position="104"/>
    </location>
</feature>
<dbReference type="GO" id="GO:0005886">
    <property type="term" value="C:plasma membrane"/>
    <property type="evidence" value="ECO:0007669"/>
    <property type="project" value="UniProtKB-SubCell"/>
</dbReference>
<keyword evidence="11" id="KW-1185">Reference proteome</keyword>
<keyword evidence="4" id="KW-0762">Sugar transport</keyword>
<feature type="transmembrane region" description="Helical" evidence="8">
    <location>
        <begin position="110"/>
        <end position="132"/>
    </location>
</feature>
<organism evidence="10 11">
    <name type="scientific">Diabrotica balteata</name>
    <name type="common">Banded cucumber beetle</name>
    <dbReference type="NCBI Taxonomy" id="107213"/>
    <lineage>
        <taxon>Eukaryota</taxon>
        <taxon>Metazoa</taxon>
        <taxon>Ecdysozoa</taxon>
        <taxon>Arthropoda</taxon>
        <taxon>Hexapoda</taxon>
        <taxon>Insecta</taxon>
        <taxon>Pterygota</taxon>
        <taxon>Neoptera</taxon>
        <taxon>Endopterygota</taxon>
        <taxon>Coleoptera</taxon>
        <taxon>Polyphaga</taxon>
        <taxon>Cucujiformia</taxon>
        <taxon>Chrysomeloidea</taxon>
        <taxon>Chrysomelidae</taxon>
        <taxon>Galerucinae</taxon>
        <taxon>Diabroticina</taxon>
        <taxon>Diabroticites</taxon>
        <taxon>Diabrotica</taxon>
    </lineage>
</organism>
<feature type="transmembrane region" description="Helical" evidence="8">
    <location>
        <begin position="144"/>
        <end position="163"/>
    </location>
</feature>
<dbReference type="Pfam" id="PF00083">
    <property type="entry name" value="Sugar_tr"/>
    <property type="match status" value="1"/>
</dbReference>
<feature type="domain" description="Major facilitator superfamily (MFS) profile" evidence="9">
    <location>
        <begin position="1"/>
        <end position="447"/>
    </location>
</feature>
<evidence type="ECO:0000256" key="4">
    <source>
        <dbReference type="ARBA" id="ARBA00022597"/>
    </source>
</evidence>
<dbReference type="GO" id="GO:0022857">
    <property type="term" value="F:transmembrane transporter activity"/>
    <property type="evidence" value="ECO:0007669"/>
    <property type="project" value="InterPro"/>
</dbReference>
<dbReference type="InterPro" id="IPR005828">
    <property type="entry name" value="MFS_sugar_transport-like"/>
</dbReference>
<feature type="transmembrane region" description="Helical" evidence="8">
    <location>
        <begin position="420"/>
        <end position="443"/>
    </location>
</feature>
<keyword evidence="5 8" id="KW-0812">Transmembrane</keyword>
<dbReference type="InterPro" id="IPR005829">
    <property type="entry name" value="Sugar_transporter_CS"/>
</dbReference>
<dbReference type="Gene3D" id="1.20.1250.20">
    <property type="entry name" value="MFS general substrate transporter like domains"/>
    <property type="match status" value="1"/>
</dbReference>
<feature type="transmembrane region" description="Helical" evidence="8">
    <location>
        <begin position="55"/>
        <end position="75"/>
    </location>
</feature>
<feature type="transmembrane region" description="Helical" evidence="8">
    <location>
        <begin position="295"/>
        <end position="314"/>
    </location>
</feature>
<evidence type="ECO:0000256" key="6">
    <source>
        <dbReference type="ARBA" id="ARBA00022989"/>
    </source>
</evidence>
<evidence type="ECO:0000313" key="11">
    <source>
        <dbReference type="Proteomes" id="UP001153709"/>
    </source>
</evidence>
<dbReference type="SUPFAM" id="SSF103473">
    <property type="entry name" value="MFS general substrate transporter"/>
    <property type="match status" value="1"/>
</dbReference>
<feature type="transmembrane region" description="Helical" evidence="8">
    <location>
        <begin position="169"/>
        <end position="190"/>
    </location>
</feature>
<keyword evidence="2" id="KW-0813">Transport</keyword>
<reference evidence="10" key="1">
    <citation type="submission" date="2022-01" db="EMBL/GenBank/DDBJ databases">
        <authorList>
            <person name="King R."/>
        </authorList>
    </citation>
    <scope>NUCLEOTIDE SEQUENCE</scope>
</reference>
<keyword evidence="6 8" id="KW-1133">Transmembrane helix</keyword>
<gene>
    <name evidence="10" type="ORF">DIABBA_LOCUS1338</name>
</gene>
<accession>A0A9N9SQC2</accession>
<dbReference type="InterPro" id="IPR036259">
    <property type="entry name" value="MFS_trans_sf"/>
</dbReference>
<name>A0A9N9SQC2_DIABA</name>
<dbReference type="AlphaFoldDB" id="A0A9N9SQC2"/>
<dbReference type="PROSITE" id="PS00216">
    <property type="entry name" value="SUGAR_TRANSPORT_1"/>
    <property type="match status" value="1"/>
</dbReference>
<evidence type="ECO:0000256" key="5">
    <source>
        <dbReference type="ARBA" id="ARBA00022692"/>
    </source>
</evidence>
<evidence type="ECO:0000256" key="7">
    <source>
        <dbReference type="ARBA" id="ARBA00023136"/>
    </source>
</evidence>
<dbReference type="PANTHER" id="PTHR48021">
    <property type="match status" value="1"/>
</dbReference>
<feature type="transmembrane region" description="Helical" evidence="8">
    <location>
        <begin position="321"/>
        <end position="343"/>
    </location>
</feature>
<dbReference type="Proteomes" id="UP001153709">
    <property type="component" value="Chromosome 1"/>
</dbReference>
<evidence type="ECO:0000259" key="9">
    <source>
        <dbReference type="PROSITE" id="PS50850"/>
    </source>
</evidence>
<feature type="transmembrane region" description="Helical" evidence="8">
    <location>
        <begin position="392"/>
        <end position="414"/>
    </location>
</feature>
<dbReference type="PANTHER" id="PTHR48021:SF1">
    <property type="entry name" value="GH07001P-RELATED"/>
    <property type="match status" value="1"/>
</dbReference>
<comment type="subcellular location">
    <subcellularLocation>
        <location evidence="1">Cell membrane</location>
        <topology evidence="1">Multi-pass membrane protein</topology>
    </subcellularLocation>
</comment>
<feature type="transmembrane region" description="Helical" evidence="8">
    <location>
        <begin position="256"/>
        <end position="283"/>
    </location>
</feature>
<feature type="transmembrane region" description="Helical" evidence="8">
    <location>
        <begin position="16"/>
        <end position="35"/>
    </location>
</feature>
<proteinExistence type="predicted"/>
<evidence type="ECO:0000256" key="8">
    <source>
        <dbReference type="SAM" id="Phobius"/>
    </source>
</evidence>
<keyword evidence="3" id="KW-1003">Cell membrane</keyword>